<proteinExistence type="inferred from homology"/>
<evidence type="ECO:0000256" key="2">
    <source>
        <dbReference type="ARBA" id="ARBA00007161"/>
    </source>
</evidence>
<evidence type="ECO:0000259" key="6">
    <source>
        <dbReference type="Pfam" id="PF15975"/>
    </source>
</evidence>
<evidence type="ECO:0000256" key="3">
    <source>
        <dbReference type="ARBA" id="ARBA00023136"/>
    </source>
</evidence>
<evidence type="ECO:0000256" key="4">
    <source>
        <dbReference type="SAM" id="Coils"/>
    </source>
</evidence>
<evidence type="ECO:0000256" key="1">
    <source>
        <dbReference type="ARBA" id="ARBA00004370"/>
    </source>
</evidence>
<feature type="coiled-coil region" evidence="4">
    <location>
        <begin position="195"/>
        <end position="327"/>
    </location>
</feature>
<dbReference type="InterPro" id="IPR001107">
    <property type="entry name" value="Band_7"/>
</dbReference>
<dbReference type="InterPro" id="IPR031905">
    <property type="entry name" value="Flotillin_C"/>
</dbReference>
<dbReference type="PANTHER" id="PTHR13806">
    <property type="entry name" value="FLOTILLIN-RELATED"/>
    <property type="match status" value="1"/>
</dbReference>
<comment type="similarity">
    <text evidence="2">Belongs to the band 7/mec-2 family. Flotillin subfamily.</text>
</comment>
<organism evidence="7 8">
    <name type="scientific">Actinomyces denticolens</name>
    <dbReference type="NCBI Taxonomy" id="52767"/>
    <lineage>
        <taxon>Bacteria</taxon>
        <taxon>Bacillati</taxon>
        <taxon>Actinomycetota</taxon>
        <taxon>Actinomycetes</taxon>
        <taxon>Actinomycetales</taxon>
        <taxon>Actinomycetaceae</taxon>
        <taxon>Actinomyces</taxon>
    </lineage>
</organism>
<dbReference type="InterPro" id="IPR027705">
    <property type="entry name" value="Flotillin_fam"/>
</dbReference>
<dbReference type="PANTHER" id="PTHR13806:SF46">
    <property type="entry name" value="FLOTILLIN-1-RELATED"/>
    <property type="match status" value="1"/>
</dbReference>
<sequence length="469" mass="48819">MLSIILIAVAAIVLVILIGVFAASRFVVIPPNEVGMISGSAKTGDVKIILPGGRDFVWPILQTIRYLPMTQQTVALGVEAEDKNKIKVFVSAVAAIKVGDNDAAIRAAAQRFMGKAHIEGAIAEATTEALEGTLRSIVGAMTVSDLISDREALQQQVLDGAETVLAGMGLAIDTLQINKIEDNDGYIASLGVPERKRVEQEARIATANAEALAAAAEATSQATVAQQQRDLAIKKAALKKEIDAAQADAEAAGPLAKAENDRKVAEIEQRAAQARADLRERELDTEVRKPADADLYARTRGAEAAKAEQINAAEAAAERKRLDAEAQAGATARLAEAEATATKARALAEAEAVRAAGEAEAEASRAKGLAAAEATKAQAEAMERYGEAAKAKQVIDILPEIARALAEPMGRIEGMTVVSADGAGKITQMAASVIPQLDGLTQAFLGKPVSELLGAEGGQGSKEPGDSAR</sequence>
<comment type="subcellular location">
    <subcellularLocation>
        <location evidence="1">Membrane</location>
    </subcellularLocation>
</comment>
<dbReference type="SUPFAM" id="SSF117892">
    <property type="entry name" value="Band 7/SPFH domain"/>
    <property type="match status" value="1"/>
</dbReference>
<dbReference type="RefSeq" id="WP_073452708.1">
    <property type="nucleotide sequence ID" value="NZ_FQYL01000006.1"/>
</dbReference>
<evidence type="ECO:0000259" key="5">
    <source>
        <dbReference type="Pfam" id="PF01145"/>
    </source>
</evidence>
<evidence type="ECO:0000313" key="8">
    <source>
        <dbReference type="Proteomes" id="UP000184390"/>
    </source>
</evidence>
<dbReference type="Proteomes" id="UP000184390">
    <property type="component" value="Unassembled WGS sequence"/>
</dbReference>
<keyword evidence="8" id="KW-1185">Reference proteome</keyword>
<dbReference type="CDD" id="cd03399">
    <property type="entry name" value="SPFH_flotillin"/>
    <property type="match status" value="1"/>
</dbReference>
<dbReference type="Pfam" id="PF15975">
    <property type="entry name" value="Flot"/>
    <property type="match status" value="1"/>
</dbReference>
<dbReference type="Pfam" id="PF01145">
    <property type="entry name" value="Band_7"/>
    <property type="match status" value="1"/>
</dbReference>
<dbReference type="InterPro" id="IPR036013">
    <property type="entry name" value="Band_7/SPFH_dom_sf"/>
</dbReference>
<comment type="caution">
    <text evidence="7">The sequence shown here is derived from an EMBL/GenBank/DDBJ whole genome shotgun (WGS) entry which is preliminary data.</text>
</comment>
<reference evidence="7 8" key="1">
    <citation type="submission" date="2016-11" db="EMBL/GenBank/DDBJ databases">
        <authorList>
            <person name="Varghese N."/>
            <person name="Submissions S."/>
        </authorList>
    </citation>
    <scope>NUCLEOTIDE SEQUENCE [LARGE SCALE GENOMIC DNA]</scope>
    <source>
        <strain evidence="7 8">PA</strain>
    </source>
</reference>
<name>A0ABY1IA89_9ACTO</name>
<feature type="domain" description="Band 7" evidence="5">
    <location>
        <begin position="28"/>
        <end position="211"/>
    </location>
</feature>
<keyword evidence="3" id="KW-0472">Membrane</keyword>
<gene>
    <name evidence="7" type="ORF">SAMN05216246_10621</name>
</gene>
<keyword evidence="4" id="KW-0175">Coiled coil</keyword>
<protein>
    <submittedName>
        <fullName evidence="7">Flotillin</fullName>
    </submittedName>
</protein>
<accession>A0ABY1IA89</accession>
<evidence type="ECO:0000313" key="7">
    <source>
        <dbReference type="EMBL" id="SHI85318.1"/>
    </source>
</evidence>
<dbReference type="Gene3D" id="3.30.479.30">
    <property type="entry name" value="Band 7 domain"/>
    <property type="match status" value="1"/>
</dbReference>
<feature type="domain" description="Flotillin C-terminal" evidence="6">
    <location>
        <begin position="349"/>
        <end position="429"/>
    </location>
</feature>
<dbReference type="EMBL" id="FQYL01000006">
    <property type="protein sequence ID" value="SHI85318.1"/>
    <property type="molecule type" value="Genomic_DNA"/>
</dbReference>